<evidence type="ECO:0008006" key="3">
    <source>
        <dbReference type="Google" id="ProtNLM"/>
    </source>
</evidence>
<dbReference type="Proteomes" id="UP000294930">
    <property type="component" value="Unassembled WGS sequence"/>
</dbReference>
<name>A0ABY2GAL6_9FLAO</name>
<comment type="caution">
    <text evidence="1">The sequence shown here is derived from an EMBL/GenBank/DDBJ whole genome shotgun (WGS) entry which is preliminary data.</text>
</comment>
<dbReference type="RefSeq" id="WP_134198713.1">
    <property type="nucleotide sequence ID" value="NZ_SOQZ01000001.1"/>
</dbReference>
<gene>
    <name evidence="1" type="ORF">A8975_0746</name>
</gene>
<reference evidence="1 2" key="1">
    <citation type="submission" date="2019-03" db="EMBL/GenBank/DDBJ databases">
        <title>Genomic Encyclopedia of Type Strains, Phase III (KMG-III): the genomes of soil and plant-associated and newly described type strains.</title>
        <authorList>
            <person name="Whitman W."/>
        </authorList>
    </citation>
    <scope>NUCLEOTIDE SEQUENCE [LARGE SCALE GENOMIC DNA]</scope>
    <source>
        <strain evidence="1 2">CGMCC 1.10957</strain>
    </source>
</reference>
<organism evidence="1 2">
    <name type="scientific">Meridianimaribacter flavus</name>
    <dbReference type="NCBI Taxonomy" id="571115"/>
    <lineage>
        <taxon>Bacteria</taxon>
        <taxon>Pseudomonadati</taxon>
        <taxon>Bacteroidota</taxon>
        <taxon>Flavobacteriia</taxon>
        <taxon>Flavobacteriales</taxon>
        <taxon>Flavobacteriaceae</taxon>
        <taxon>Meridianimaribacter</taxon>
    </lineage>
</organism>
<accession>A0ABY2GAL6</accession>
<evidence type="ECO:0000313" key="1">
    <source>
        <dbReference type="EMBL" id="TDY14144.1"/>
    </source>
</evidence>
<evidence type="ECO:0000313" key="2">
    <source>
        <dbReference type="Proteomes" id="UP000294930"/>
    </source>
</evidence>
<protein>
    <recommendedName>
        <fullName evidence="3">CopG family transcriptional regulator</fullName>
    </recommendedName>
</protein>
<dbReference type="EMBL" id="SOQZ01000001">
    <property type="protein sequence ID" value="TDY14144.1"/>
    <property type="molecule type" value="Genomic_DNA"/>
</dbReference>
<proteinExistence type="predicted"/>
<keyword evidence="2" id="KW-1185">Reference proteome</keyword>
<sequence>MKQILNIRLEEELKNLIELEAREEGITPSELSRNILSEYFDYHPEFNDKFIGVREIAIVEISTSSSVKSVISDLTNSVLWLLYASINNRNFSYEHLNENKVRLEKLSKSIELSNDLRFEFLKALNDINRVFFEGGQSQNLMFMHPNTMYTLNYQLLYAEVCRLISINYD</sequence>